<dbReference type="CDD" id="cd01335">
    <property type="entry name" value="Radical_SAM"/>
    <property type="match status" value="1"/>
</dbReference>
<accession>A0A5C3MB72</accession>
<organism evidence="11 12">
    <name type="scientific">Crucibulum laeve</name>
    <dbReference type="NCBI Taxonomy" id="68775"/>
    <lineage>
        <taxon>Eukaryota</taxon>
        <taxon>Fungi</taxon>
        <taxon>Dikarya</taxon>
        <taxon>Basidiomycota</taxon>
        <taxon>Agaricomycotina</taxon>
        <taxon>Agaricomycetes</taxon>
        <taxon>Agaricomycetidae</taxon>
        <taxon>Agaricales</taxon>
        <taxon>Agaricineae</taxon>
        <taxon>Nidulariaceae</taxon>
        <taxon>Crucibulum</taxon>
    </lineage>
</organism>
<dbReference type="EC" id="2.8.1.8" evidence="9"/>
<keyword evidence="4 9" id="KW-0949">S-adenosyl-L-methionine</keyword>
<keyword evidence="2 9" id="KW-0004">4Fe-4S</keyword>
<feature type="binding site" evidence="9">
    <location>
        <position position="136"/>
    </location>
    <ligand>
        <name>[4Fe-4S] cluster</name>
        <dbReference type="ChEBI" id="CHEBI:49883"/>
        <label>2</label>
        <note>4Fe-4S-S-AdoMet</note>
    </ligand>
</feature>
<evidence type="ECO:0000313" key="12">
    <source>
        <dbReference type="Proteomes" id="UP000308652"/>
    </source>
</evidence>
<feature type="binding site" evidence="9">
    <location>
        <position position="94"/>
    </location>
    <ligand>
        <name>[4Fe-4S] cluster</name>
        <dbReference type="ChEBI" id="CHEBI:49883"/>
        <label>1</label>
    </ligand>
</feature>
<evidence type="ECO:0000256" key="3">
    <source>
        <dbReference type="ARBA" id="ARBA00022679"/>
    </source>
</evidence>
<dbReference type="GO" id="GO:0005739">
    <property type="term" value="C:mitochondrion"/>
    <property type="evidence" value="ECO:0007669"/>
    <property type="project" value="UniProtKB-SubCell"/>
</dbReference>
<dbReference type="InterPro" id="IPR031691">
    <property type="entry name" value="LIAS_N"/>
</dbReference>
<comment type="catalytic activity">
    <reaction evidence="8 9">
        <text>[[Fe-S] cluster scaffold protein carrying a second [4Fe-4S](2+) cluster] + N(6)-octanoyl-L-lysyl-[protein] + 2 oxidized [2Fe-2S]-[ferredoxin] + 2 S-adenosyl-L-methionine + 4 H(+) = [[Fe-S] cluster scaffold protein] + N(6)-[(R)-dihydrolipoyl]-L-lysyl-[protein] + 4 Fe(3+) + 2 hydrogen sulfide + 2 5'-deoxyadenosine + 2 L-methionine + 2 reduced [2Fe-2S]-[ferredoxin]</text>
        <dbReference type="Rhea" id="RHEA:16585"/>
        <dbReference type="Rhea" id="RHEA-COMP:9928"/>
        <dbReference type="Rhea" id="RHEA-COMP:10000"/>
        <dbReference type="Rhea" id="RHEA-COMP:10001"/>
        <dbReference type="Rhea" id="RHEA-COMP:10475"/>
        <dbReference type="Rhea" id="RHEA-COMP:14568"/>
        <dbReference type="Rhea" id="RHEA-COMP:14569"/>
        <dbReference type="ChEBI" id="CHEBI:15378"/>
        <dbReference type="ChEBI" id="CHEBI:17319"/>
        <dbReference type="ChEBI" id="CHEBI:29034"/>
        <dbReference type="ChEBI" id="CHEBI:29919"/>
        <dbReference type="ChEBI" id="CHEBI:33722"/>
        <dbReference type="ChEBI" id="CHEBI:33737"/>
        <dbReference type="ChEBI" id="CHEBI:33738"/>
        <dbReference type="ChEBI" id="CHEBI:57844"/>
        <dbReference type="ChEBI" id="CHEBI:59789"/>
        <dbReference type="ChEBI" id="CHEBI:78809"/>
        <dbReference type="ChEBI" id="CHEBI:83100"/>
        <dbReference type="EC" id="2.8.1.8"/>
    </reaction>
</comment>
<dbReference type="GO" id="GO:0046872">
    <property type="term" value="F:metal ion binding"/>
    <property type="evidence" value="ECO:0007669"/>
    <property type="project" value="UniProtKB-KW"/>
</dbReference>
<dbReference type="GO" id="GO:0051539">
    <property type="term" value="F:4 iron, 4 sulfur cluster binding"/>
    <property type="evidence" value="ECO:0007669"/>
    <property type="project" value="UniProtKB-UniRule"/>
</dbReference>
<dbReference type="STRING" id="68775.A0A5C3MB72"/>
<evidence type="ECO:0000256" key="1">
    <source>
        <dbReference type="ARBA" id="ARBA00004173"/>
    </source>
</evidence>
<dbReference type="AlphaFoldDB" id="A0A5C3MB72"/>
<feature type="binding site" evidence="9">
    <location>
        <position position="139"/>
    </location>
    <ligand>
        <name>[4Fe-4S] cluster</name>
        <dbReference type="ChEBI" id="CHEBI:49883"/>
        <label>2</label>
        <note>4Fe-4S-S-AdoMet</note>
    </ligand>
</feature>
<dbReference type="Gene3D" id="3.20.20.70">
    <property type="entry name" value="Aldolase class I"/>
    <property type="match status" value="1"/>
</dbReference>
<dbReference type="SMART" id="SM00729">
    <property type="entry name" value="Elp3"/>
    <property type="match status" value="1"/>
</dbReference>
<dbReference type="InterPro" id="IPR013785">
    <property type="entry name" value="Aldolase_TIM"/>
</dbReference>
<proteinExistence type="inferred from homology"/>
<reference evidence="11 12" key="1">
    <citation type="journal article" date="2019" name="Nat. Ecol. Evol.">
        <title>Megaphylogeny resolves global patterns of mushroom evolution.</title>
        <authorList>
            <person name="Varga T."/>
            <person name="Krizsan K."/>
            <person name="Foldi C."/>
            <person name="Dima B."/>
            <person name="Sanchez-Garcia M."/>
            <person name="Sanchez-Ramirez S."/>
            <person name="Szollosi G.J."/>
            <person name="Szarkandi J.G."/>
            <person name="Papp V."/>
            <person name="Albert L."/>
            <person name="Andreopoulos W."/>
            <person name="Angelini C."/>
            <person name="Antonin V."/>
            <person name="Barry K.W."/>
            <person name="Bougher N.L."/>
            <person name="Buchanan P."/>
            <person name="Buyck B."/>
            <person name="Bense V."/>
            <person name="Catcheside P."/>
            <person name="Chovatia M."/>
            <person name="Cooper J."/>
            <person name="Damon W."/>
            <person name="Desjardin D."/>
            <person name="Finy P."/>
            <person name="Geml J."/>
            <person name="Haridas S."/>
            <person name="Hughes K."/>
            <person name="Justo A."/>
            <person name="Karasinski D."/>
            <person name="Kautmanova I."/>
            <person name="Kiss B."/>
            <person name="Kocsube S."/>
            <person name="Kotiranta H."/>
            <person name="LaButti K.M."/>
            <person name="Lechner B.E."/>
            <person name="Liimatainen K."/>
            <person name="Lipzen A."/>
            <person name="Lukacs Z."/>
            <person name="Mihaltcheva S."/>
            <person name="Morgado L.N."/>
            <person name="Niskanen T."/>
            <person name="Noordeloos M.E."/>
            <person name="Ohm R.A."/>
            <person name="Ortiz-Santana B."/>
            <person name="Ovrebo C."/>
            <person name="Racz N."/>
            <person name="Riley R."/>
            <person name="Savchenko A."/>
            <person name="Shiryaev A."/>
            <person name="Soop K."/>
            <person name="Spirin V."/>
            <person name="Szebenyi C."/>
            <person name="Tomsovsky M."/>
            <person name="Tulloss R.E."/>
            <person name="Uehling J."/>
            <person name="Grigoriev I.V."/>
            <person name="Vagvolgyi C."/>
            <person name="Papp T."/>
            <person name="Martin F.M."/>
            <person name="Miettinen O."/>
            <person name="Hibbett D.S."/>
            <person name="Nagy L.G."/>
        </authorList>
    </citation>
    <scope>NUCLEOTIDE SEQUENCE [LARGE SCALE GENOMIC DNA]</scope>
    <source>
        <strain evidence="11 12">CBS 166.37</strain>
    </source>
</reference>
<dbReference type="SFLD" id="SFLDF00271">
    <property type="entry name" value="lipoyl_synthase"/>
    <property type="match status" value="1"/>
</dbReference>
<protein>
    <recommendedName>
        <fullName evidence="9">Lipoyl synthase, mitochondrial</fullName>
        <ecNumber evidence="9">2.8.1.8</ecNumber>
    </recommendedName>
    <alternativeName>
        <fullName evidence="9">Lipoate synthase</fullName>
        <shortName evidence="9">LS</shortName>
        <shortName evidence="9">Lip-syn</shortName>
    </alternativeName>
    <alternativeName>
        <fullName evidence="9">Lipoic acid synthase</fullName>
    </alternativeName>
</protein>
<keyword evidence="5 9" id="KW-0479">Metal-binding</keyword>
<dbReference type="InterPro" id="IPR058240">
    <property type="entry name" value="rSAM_sf"/>
</dbReference>
<dbReference type="OrthoDB" id="3231at2759"/>
<evidence type="ECO:0000256" key="7">
    <source>
        <dbReference type="ARBA" id="ARBA00023014"/>
    </source>
</evidence>
<dbReference type="PROSITE" id="PS51918">
    <property type="entry name" value="RADICAL_SAM"/>
    <property type="match status" value="1"/>
</dbReference>
<dbReference type="PANTHER" id="PTHR10949:SF0">
    <property type="entry name" value="LIPOYL SYNTHASE, MITOCHONDRIAL"/>
    <property type="match status" value="1"/>
</dbReference>
<dbReference type="GO" id="GO:0009249">
    <property type="term" value="P:protein lipoylation"/>
    <property type="evidence" value="ECO:0007669"/>
    <property type="project" value="UniProtKB-UniRule"/>
</dbReference>
<evidence type="ECO:0000256" key="2">
    <source>
        <dbReference type="ARBA" id="ARBA00022485"/>
    </source>
</evidence>
<dbReference type="InterPro" id="IPR007197">
    <property type="entry name" value="rSAM"/>
</dbReference>
<dbReference type="UniPathway" id="UPA00538">
    <property type="reaction ID" value="UER00593"/>
</dbReference>
<evidence type="ECO:0000256" key="5">
    <source>
        <dbReference type="ARBA" id="ARBA00022723"/>
    </source>
</evidence>
<evidence type="ECO:0000256" key="9">
    <source>
        <dbReference type="HAMAP-Rule" id="MF_03123"/>
    </source>
</evidence>
<feature type="binding site" evidence="9">
    <location>
        <position position="346"/>
    </location>
    <ligand>
        <name>[4Fe-4S] cluster</name>
        <dbReference type="ChEBI" id="CHEBI:49883"/>
        <label>1</label>
    </ligand>
</feature>
<evidence type="ECO:0000313" key="11">
    <source>
        <dbReference type="EMBL" id="TFK41038.1"/>
    </source>
</evidence>
<keyword evidence="12" id="KW-1185">Reference proteome</keyword>
<feature type="binding site" evidence="9">
    <location>
        <position position="132"/>
    </location>
    <ligand>
        <name>[4Fe-4S] cluster</name>
        <dbReference type="ChEBI" id="CHEBI:49883"/>
        <label>2</label>
        <note>4Fe-4S-S-AdoMet</note>
    </ligand>
</feature>
<dbReference type="PIRSF" id="PIRSF005963">
    <property type="entry name" value="Lipoyl_synth"/>
    <property type="match status" value="1"/>
</dbReference>
<evidence type="ECO:0000256" key="8">
    <source>
        <dbReference type="ARBA" id="ARBA00047326"/>
    </source>
</evidence>
<dbReference type="SFLD" id="SFLDS00029">
    <property type="entry name" value="Radical_SAM"/>
    <property type="match status" value="1"/>
</dbReference>
<keyword evidence="9" id="KW-0496">Mitochondrion</keyword>
<dbReference type="FunFam" id="3.20.20.70:FF:000036">
    <property type="entry name" value="Lipoyl synthase, mitochondrial"/>
    <property type="match status" value="1"/>
</dbReference>
<comment type="similarity">
    <text evidence="9">Belongs to the radical SAM superfamily. Lipoyl synthase family.</text>
</comment>
<feature type="domain" description="Radical SAM core" evidence="10">
    <location>
        <begin position="115"/>
        <end position="335"/>
    </location>
</feature>
<dbReference type="Proteomes" id="UP000308652">
    <property type="component" value="Unassembled WGS sequence"/>
</dbReference>
<evidence type="ECO:0000256" key="4">
    <source>
        <dbReference type="ARBA" id="ARBA00022691"/>
    </source>
</evidence>
<keyword evidence="3 9" id="KW-0808">Transferase</keyword>
<dbReference type="NCBIfam" id="NF009544">
    <property type="entry name" value="PRK12928.1"/>
    <property type="match status" value="1"/>
</dbReference>
<comment type="subcellular location">
    <subcellularLocation>
        <location evidence="1 9">Mitochondrion</location>
    </subcellularLocation>
</comment>
<dbReference type="NCBIfam" id="NF004019">
    <property type="entry name" value="PRK05481.1"/>
    <property type="match status" value="1"/>
</dbReference>
<comment type="pathway">
    <text evidence="9">Protein modification; protein lipoylation via endogenous pathway; protein N(6)-(lipoyl)lysine from octanoyl-[acyl-carrier-protein]: step 2/2.</text>
</comment>
<dbReference type="InterPro" id="IPR006638">
    <property type="entry name" value="Elp3/MiaA/NifB-like_rSAM"/>
</dbReference>
<keyword evidence="7 9" id="KW-0411">Iron-sulfur</keyword>
<comment type="cofactor">
    <cofactor evidence="9">
        <name>[4Fe-4S] cluster</name>
        <dbReference type="ChEBI" id="CHEBI:49883"/>
    </cofactor>
    <text evidence="9">Binds 2 [4Fe-4S] clusters per subunit. One cluster is coordinated with 3 cysteines and an exchangeable S-adenosyl-L-methionine.</text>
</comment>
<dbReference type="GO" id="GO:0016992">
    <property type="term" value="F:lipoate synthase activity"/>
    <property type="evidence" value="ECO:0007669"/>
    <property type="project" value="UniProtKB-UniRule"/>
</dbReference>
<dbReference type="NCBIfam" id="TIGR00510">
    <property type="entry name" value="lipA"/>
    <property type="match status" value="1"/>
</dbReference>
<dbReference type="Pfam" id="PF16881">
    <property type="entry name" value="LIAS_N"/>
    <property type="match status" value="1"/>
</dbReference>
<dbReference type="SUPFAM" id="SSF102114">
    <property type="entry name" value="Radical SAM enzymes"/>
    <property type="match status" value="1"/>
</dbReference>
<sequence>MATLLRTQQLRTIPVLVRSLATATSSSSKSTFSQQLANGPSFNEFVSGETPERVVLGNTKGPRLPAHLKTSIPSGASFNKIKKDLRGLGLHTVCEEARCPNIGDCWGGKPGSTEAEGRSAATATIMLMGDTCTRGCRFCSVKTSRTPPPLDPHEPENTAEAISRWGLGYIVLTSVDRDDLADGGAHHFAETIRKIKQKAPHILVEALTGDFAGSLEQVSIVAKSGLDVYAHNIETVEALTPYVRDRRATFRQSLRVLEHAKREGVRVTKTSIMLGIGETEEQVMAALKDLRQVDVDVVTFGQYMRPTKRHMKVDRYVEPAEFDRWKKVAEDLGFLYVASGPLVRSSYKAGEYYIENVLKGKISGPELQTSAIPNSKRTLPAVDLATVD</sequence>
<feature type="binding site" evidence="9">
    <location>
        <position position="99"/>
    </location>
    <ligand>
        <name>[4Fe-4S] cluster</name>
        <dbReference type="ChEBI" id="CHEBI:49883"/>
        <label>1</label>
    </ligand>
</feature>
<dbReference type="EMBL" id="ML213595">
    <property type="protein sequence ID" value="TFK41038.1"/>
    <property type="molecule type" value="Genomic_DNA"/>
</dbReference>
<dbReference type="InterPro" id="IPR003698">
    <property type="entry name" value="Lipoyl_synth"/>
</dbReference>
<feature type="binding site" evidence="9">
    <location>
        <position position="105"/>
    </location>
    <ligand>
        <name>[4Fe-4S] cluster</name>
        <dbReference type="ChEBI" id="CHEBI:49883"/>
        <label>1</label>
    </ligand>
</feature>
<gene>
    <name evidence="11" type="ORF">BDQ12DRAFT_678781</name>
</gene>
<dbReference type="Pfam" id="PF04055">
    <property type="entry name" value="Radical_SAM"/>
    <property type="match status" value="1"/>
</dbReference>
<evidence type="ECO:0000259" key="10">
    <source>
        <dbReference type="PROSITE" id="PS51918"/>
    </source>
</evidence>
<dbReference type="SFLD" id="SFLDG01058">
    <property type="entry name" value="lipoyl_synthase_like"/>
    <property type="match status" value="1"/>
</dbReference>
<keyword evidence="6 9" id="KW-0408">Iron</keyword>
<comment type="function">
    <text evidence="9">Catalyzes the radical-mediated insertion of two sulfur atoms into the C-6 and C-8 positions of the octanoyl moiety bound to the lipoyl domains of lipoate-dependent enzymes, thereby converting the octanoylated domains into lipoylated derivatives.</text>
</comment>
<dbReference type="HAMAP" id="MF_00206">
    <property type="entry name" value="Lipoyl_synth"/>
    <property type="match status" value="1"/>
</dbReference>
<evidence type="ECO:0000256" key="6">
    <source>
        <dbReference type="ARBA" id="ARBA00023004"/>
    </source>
</evidence>
<name>A0A5C3MB72_9AGAR</name>
<dbReference type="PANTHER" id="PTHR10949">
    <property type="entry name" value="LIPOYL SYNTHASE"/>
    <property type="match status" value="1"/>
</dbReference>